<dbReference type="InterPro" id="IPR002401">
    <property type="entry name" value="Cyt_P450_E_grp-I"/>
</dbReference>
<dbReference type="SUPFAM" id="SSF48264">
    <property type="entry name" value="Cytochrome P450"/>
    <property type="match status" value="1"/>
</dbReference>
<keyword evidence="3 6" id="KW-0349">Heme</keyword>
<dbReference type="InterPro" id="IPR001128">
    <property type="entry name" value="Cyt_P450"/>
</dbReference>
<comment type="similarity">
    <text evidence="2 7">Belongs to the cytochrome P450 family.</text>
</comment>
<dbReference type="EMBL" id="CAJFCW020000003">
    <property type="protein sequence ID" value="CAG9106190.1"/>
    <property type="molecule type" value="Genomic_DNA"/>
</dbReference>
<dbReference type="Proteomes" id="UP000614601">
    <property type="component" value="Unassembled WGS sequence"/>
</dbReference>
<dbReference type="GO" id="GO:0005506">
    <property type="term" value="F:iron ion binding"/>
    <property type="evidence" value="ECO:0007669"/>
    <property type="project" value="InterPro"/>
</dbReference>
<dbReference type="GO" id="GO:0004497">
    <property type="term" value="F:monooxygenase activity"/>
    <property type="evidence" value="ECO:0007669"/>
    <property type="project" value="UniProtKB-KW"/>
</dbReference>
<dbReference type="PANTHER" id="PTHR24291">
    <property type="entry name" value="CYTOCHROME P450 FAMILY 4"/>
    <property type="match status" value="1"/>
</dbReference>
<dbReference type="PROSITE" id="PS00086">
    <property type="entry name" value="CYTOCHROME_P450"/>
    <property type="match status" value="1"/>
</dbReference>
<evidence type="ECO:0008006" key="10">
    <source>
        <dbReference type="Google" id="ProtNLM"/>
    </source>
</evidence>
<evidence type="ECO:0000313" key="8">
    <source>
        <dbReference type="EMBL" id="CAD5216569.1"/>
    </source>
</evidence>
<evidence type="ECO:0000313" key="9">
    <source>
        <dbReference type="Proteomes" id="UP000614601"/>
    </source>
</evidence>
<dbReference type="PANTHER" id="PTHR24291:SF130">
    <property type="entry name" value="CYTOCHROME P450 FAMILY"/>
    <property type="match status" value="1"/>
</dbReference>
<dbReference type="EMBL" id="CAJFDH010000003">
    <property type="protein sequence ID" value="CAD5216569.1"/>
    <property type="molecule type" value="Genomic_DNA"/>
</dbReference>
<evidence type="ECO:0000256" key="2">
    <source>
        <dbReference type="ARBA" id="ARBA00010617"/>
    </source>
</evidence>
<evidence type="ECO:0000256" key="4">
    <source>
        <dbReference type="ARBA" id="ARBA00023004"/>
    </source>
</evidence>
<gene>
    <name evidence="8" type="ORF">BOKJ2_LOCUS6653</name>
</gene>
<reference evidence="8" key="1">
    <citation type="submission" date="2020-09" db="EMBL/GenBank/DDBJ databases">
        <authorList>
            <person name="Kikuchi T."/>
        </authorList>
    </citation>
    <scope>NUCLEOTIDE SEQUENCE</scope>
    <source>
        <strain evidence="8">SH1</strain>
    </source>
</reference>
<evidence type="ECO:0000256" key="5">
    <source>
        <dbReference type="ARBA" id="ARBA00023033"/>
    </source>
</evidence>
<comment type="cofactor">
    <cofactor evidence="1 6">
        <name>heme</name>
        <dbReference type="ChEBI" id="CHEBI:30413"/>
    </cofactor>
</comment>
<dbReference type="PRINTS" id="PR00463">
    <property type="entry name" value="EP450I"/>
</dbReference>
<evidence type="ECO:0000256" key="7">
    <source>
        <dbReference type="RuleBase" id="RU000461"/>
    </source>
</evidence>
<protein>
    <recommendedName>
        <fullName evidence="10">Cytochrome P450</fullName>
    </recommendedName>
</protein>
<dbReference type="InterPro" id="IPR050196">
    <property type="entry name" value="Cytochrome_P450_Monoox"/>
</dbReference>
<dbReference type="Gene3D" id="1.10.630.10">
    <property type="entry name" value="Cytochrome P450"/>
    <property type="match status" value="1"/>
</dbReference>
<dbReference type="InterPro" id="IPR017972">
    <property type="entry name" value="Cyt_P450_CS"/>
</dbReference>
<organism evidence="8 9">
    <name type="scientific">Bursaphelenchus okinawaensis</name>
    <dbReference type="NCBI Taxonomy" id="465554"/>
    <lineage>
        <taxon>Eukaryota</taxon>
        <taxon>Metazoa</taxon>
        <taxon>Ecdysozoa</taxon>
        <taxon>Nematoda</taxon>
        <taxon>Chromadorea</taxon>
        <taxon>Rhabditida</taxon>
        <taxon>Tylenchina</taxon>
        <taxon>Tylenchomorpha</taxon>
        <taxon>Aphelenchoidea</taxon>
        <taxon>Aphelenchoididae</taxon>
        <taxon>Bursaphelenchus</taxon>
    </lineage>
</organism>
<evidence type="ECO:0000256" key="1">
    <source>
        <dbReference type="ARBA" id="ARBA00001971"/>
    </source>
</evidence>
<dbReference type="PRINTS" id="PR00385">
    <property type="entry name" value="P450"/>
</dbReference>
<evidence type="ECO:0000256" key="6">
    <source>
        <dbReference type="PIRSR" id="PIRSR602401-1"/>
    </source>
</evidence>
<proteinExistence type="inferred from homology"/>
<keyword evidence="4 6" id="KW-0408">Iron</keyword>
<dbReference type="AlphaFoldDB" id="A0A811KLE0"/>
<dbReference type="Pfam" id="PF00067">
    <property type="entry name" value="p450"/>
    <property type="match status" value="1"/>
</dbReference>
<dbReference type="GO" id="GO:0016705">
    <property type="term" value="F:oxidoreductase activity, acting on paired donors, with incorporation or reduction of molecular oxygen"/>
    <property type="evidence" value="ECO:0007669"/>
    <property type="project" value="InterPro"/>
</dbReference>
<evidence type="ECO:0000256" key="3">
    <source>
        <dbReference type="ARBA" id="ARBA00022617"/>
    </source>
</evidence>
<dbReference type="Proteomes" id="UP000783686">
    <property type="component" value="Unassembled WGS sequence"/>
</dbReference>
<dbReference type="GO" id="GO:0020037">
    <property type="term" value="F:heme binding"/>
    <property type="evidence" value="ECO:0007669"/>
    <property type="project" value="InterPro"/>
</dbReference>
<dbReference type="CDD" id="cd20628">
    <property type="entry name" value="CYP4"/>
    <property type="match status" value="1"/>
</dbReference>
<feature type="binding site" description="axial binding residue" evidence="6">
    <location>
        <position position="440"/>
    </location>
    <ligand>
        <name>heme</name>
        <dbReference type="ChEBI" id="CHEBI:30413"/>
    </ligand>
    <ligandPart>
        <name>Fe</name>
        <dbReference type="ChEBI" id="CHEBI:18248"/>
    </ligandPart>
</feature>
<keyword evidence="5 7" id="KW-0503">Monooxygenase</keyword>
<keyword evidence="6 7" id="KW-0479">Metal-binding</keyword>
<dbReference type="InterPro" id="IPR036396">
    <property type="entry name" value="Cyt_P450_sf"/>
</dbReference>
<sequence length="494" mass="57077">MWFQIVLALILIYILANLKGLQEYYYKWRTARNIPHFGHVPFIGSIPFIPLEFDKFTQFYLDFAAKTLEQGHTVMAGWFFNELSVVPLDADAVKVITNSSVELKKGRDYKFVERWLGPALLLGDGERWHKTRKLVTPGFHFQKLEEYAPIIDRHCRTMISNLRQIEDGVEVNLYGNVKNLALDIIAETAMGVHLDAQNNSETPYVKAVKHFNALAMIVSQKPHYFFFNAFLWKLTGYEKDTVETLKILKELTDKVIQERVEERKEDSESYHITQKPDFLGILLKAYEDGELPFENLREEVDTFMFAGHDTTSHAVAWTIWALATHPEVQEKLYQELISEFTNDDDFTSPRLKGLPYLDKVFKESMRICSPVPITQRQLVNEIQMGGYTIPIGTTIHISPLVLHWNKKAFPNPEKFDPERFAEGKQIPPEYIPFSAGPRNCIGQKFATREAKIMIAHLIYNFKINADLPFDKNLKTAEVVLAPKLGVPVRLYKRF</sequence>
<dbReference type="OrthoDB" id="1470350at2759"/>
<name>A0A811KLE0_9BILA</name>
<keyword evidence="9" id="KW-1185">Reference proteome</keyword>
<comment type="caution">
    <text evidence="8">The sequence shown here is derived from an EMBL/GenBank/DDBJ whole genome shotgun (WGS) entry which is preliminary data.</text>
</comment>
<accession>A0A811KLE0</accession>
<keyword evidence="7" id="KW-0560">Oxidoreductase</keyword>